<dbReference type="EMBL" id="KZ308412">
    <property type="protein sequence ID" value="KAG8229137.1"/>
    <property type="molecule type" value="Genomic_DNA"/>
</dbReference>
<evidence type="ECO:0000313" key="2">
    <source>
        <dbReference type="Proteomes" id="UP000792457"/>
    </source>
</evidence>
<name>A0A8K0K7F7_LADFU</name>
<dbReference type="PANTHER" id="PTHR33568">
    <property type="entry name" value="DNA POLYMERASE"/>
    <property type="match status" value="1"/>
</dbReference>
<proteinExistence type="predicted"/>
<dbReference type="Gene3D" id="1.10.287.690">
    <property type="entry name" value="Helix hairpin bin"/>
    <property type="match status" value="1"/>
</dbReference>
<sequence>MKQEASGFPAWCKTEEDRAKYIKSFHEREKITLEEGKIKSNPGMRQLAKLMLNSINSSNKRDVSFECLKAMVREEAPPLVVRYDKRIGHVVLRLYRNHRRKLFI</sequence>
<gene>
    <name evidence="1" type="ORF">J437_LFUL009726</name>
</gene>
<keyword evidence="2" id="KW-1185">Reference proteome</keyword>
<reference evidence="1" key="1">
    <citation type="submission" date="2013-04" db="EMBL/GenBank/DDBJ databases">
        <authorList>
            <person name="Qu J."/>
            <person name="Murali S.C."/>
            <person name="Bandaranaike D."/>
            <person name="Bellair M."/>
            <person name="Blankenburg K."/>
            <person name="Chao H."/>
            <person name="Dinh H."/>
            <person name="Doddapaneni H."/>
            <person name="Downs B."/>
            <person name="Dugan-Rocha S."/>
            <person name="Elkadiri S."/>
            <person name="Gnanaolivu R.D."/>
            <person name="Hernandez B."/>
            <person name="Javaid M."/>
            <person name="Jayaseelan J.C."/>
            <person name="Lee S."/>
            <person name="Li M."/>
            <person name="Ming W."/>
            <person name="Munidasa M."/>
            <person name="Muniz J."/>
            <person name="Nguyen L."/>
            <person name="Ongeri F."/>
            <person name="Osuji N."/>
            <person name="Pu L.-L."/>
            <person name="Puazo M."/>
            <person name="Qu C."/>
            <person name="Quiroz J."/>
            <person name="Raj R."/>
            <person name="Weissenberger G."/>
            <person name="Xin Y."/>
            <person name="Zou X."/>
            <person name="Han Y."/>
            <person name="Richards S."/>
            <person name="Worley K."/>
            <person name="Muzny D."/>
            <person name="Gibbs R."/>
        </authorList>
    </citation>
    <scope>NUCLEOTIDE SEQUENCE</scope>
    <source>
        <strain evidence="1">Sampled in the wild</strain>
    </source>
</reference>
<dbReference type="OrthoDB" id="8196304at2759"/>
<dbReference type="Proteomes" id="UP000792457">
    <property type="component" value="Unassembled WGS sequence"/>
</dbReference>
<dbReference type="PANTHER" id="PTHR33568:SF3">
    <property type="entry name" value="DNA-DIRECTED DNA POLYMERASE"/>
    <property type="match status" value="1"/>
</dbReference>
<comment type="caution">
    <text evidence="1">The sequence shown here is derived from an EMBL/GenBank/DDBJ whole genome shotgun (WGS) entry which is preliminary data.</text>
</comment>
<reference evidence="1" key="2">
    <citation type="submission" date="2017-10" db="EMBL/GenBank/DDBJ databases">
        <title>Ladona fulva Genome sequencing and assembly.</title>
        <authorList>
            <person name="Murali S."/>
            <person name="Richards S."/>
            <person name="Bandaranaike D."/>
            <person name="Bellair M."/>
            <person name="Blankenburg K."/>
            <person name="Chao H."/>
            <person name="Dinh H."/>
            <person name="Doddapaneni H."/>
            <person name="Dugan-Rocha S."/>
            <person name="Elkadiri S."/>
            <person name="Gnanaolivu R."/>
            <person name="Hernandez B."/>
            <person name="Skinner E."/>
            <person name="Javaid M."/>
            <person name="Lee S."/>
            <person name="Li M."/>
            <person name="Ming W."/>
            <person name="Munidasa M."/>
            <person name="Muniz J."/>
            <person name="Nguyen L."/>
            <person name="Hughes D."/>
            <person name="Osuji N."/>
            <person name="Pu L.-L."/>
            <person name="Puazo M."/>
            <person name="Qu C."/>
            <person name="Quiroz J."/>
            <person name="Raj R."/>
            <person name="Weissenberger G."/>
            <person name="Xin Y."/>
            <person name="Zou X."/>
            <person name="Han Y."/>
            <person name="Worley K."/>
            <person name="Muzny D."/>
            <person name="Gibbs R."/>
        </authorList>
    </citation>
    <scope>NUCLEOTIDE SEQUENCE</scope>
    <source>
        <strain evidence="1">Sampled in the wild</strain>
    </source>
</reference>
<accession>A0A8K0K7F7</accession>
<protein>
    <submittedName>
        <fullName evidence="1">Uncharacterized protein</fullName>
    </submittedName>
</protein>
<dbReference type="AlphaFoldDB" id="A0A8K0K7F7"/>
<evidence type="ECO:0000313" key="1">
    <source>
        <dbReference type="EMBL" id="KAG8229137.1"/>
    </source>
</evidence>
<organism evidence="1 2">
    <name type="scientific">Ladona fulva</name>
    <name type="common">Scarce chaser dragonfly</name>
    <name type="synonym">Libellula fulva</name>
    <dbReference type="NCBI Taxonomy" id="123851"/>
    <lineage>
        <taxon>Eukaryota</taxon>
        <taxon>Metazoa</taxon>
        <taxon>Ecdysozoa</taxon>
        <taxon>Arthropoda</taxon>
        <taxon>Hexapoda</taxon>
        <taxon>Insecta</taxon>
        <taxon>Pterygota</taxon>
        <taxon>Palaeoptera</taxon>
        <taxon>Odonata</taxon>
        <taxon>Epiprocta</taxon>
        <taxon>Anisoptera</taxon>
        <taxon>Libelluloidea</taxon>
        <taxon>Libellulidae</taxon>
        <taxon>Ladona</taxon>
    </lineage>
</organism>